<feature type="region of interest" description="Disordered" evidence="1">
    <location>
        <begin position="1"/>
        <end position="141"/>
    </location>
</feature>
<evidence type="ECO:0000313" key="3">
    <source>
        <dbReference type="Proteomes" id="UP001378592"/>
    </source>
</evidence>
<dbReference type="Proteomes" id="UP001378592">
    <property type="component" value="Unassembled WGS sequence"/>
</dbReference>
<dbReference type="InterPro" id="IPR017956">
    <property type="entry name" value="AT_hook_DNA-bd_motif"/>
</dbReference>
<gene>
    <name evidence="2" type="ORF">R5R35_007553</name>
</gene>
<feature type="compositionally biased region" description="Basic and acidic residues" evidence="1">
    <location>
        <begin position="85"/>
        <end position="101"/>
    </location>
</feature>
<keyword evidence="3" id="KW-1185">Reference proteome</keyword>
<feature type="compositionally biased region" description="Basic residues" evidence="1">
    <location>
        <begin position="57"/>
        <end position="66"/>
    </location>
</feature>
<reference evidence="2 3" key="1">
    <citation type="submission" date="2024-03" db="EMBL/GenBank/DDBJ databases">
        <title>The genome assembly and annotation of the cricket Gryllus longicercus Weissman &amp; Gray.</title>
        <authorList>
            <person name="Szrajer S."/>
            <person name="Gray D."/>
            <person name="Ylla G."/>
        </authorList>
    </citation>
    <scope>NUCLEOTIDE SEQUENCE [LARGE SCALE GENOMIC DNA]</scope>
    <source>
        <strain evidence="2">DAG 2021-001</strain>
        <tissue evidence="2">Whole body minus gut</tissue>
    </source>
</reference>
<feature type="compositionally biased region" description="Acidic residues" evidence="1">
    <location>
        <begin position="35"/>
        <end position="52"/>
    </location>
</feature>
<dbReference type="GO" id="GO:0003677">
    <property type="term" value="F:DNA binding"/>
    <property type="evidence" value="ECO:0007669"/>
    <property type="project" value="InterPro"/>
</dbReference>
<dbReference type="PRINTS" id="PR00929">
    <property type="entry name" value="ATHOOK"/>
</dbReference>
<dbReference type="EMBL" id="JAZDUA010000041">
    <property type="protein sequence ID" value="KAK7871268.1"/>
    <property type="molecule type" value="Genomic_DNA"/>
</dbReference>
<dbReference type="SMART" id="SM00384">
    <property type="entry name" value="AT_hook"/>
    <property type="match status" value="2"/>
</dbReference>
<dbReference type="AlphaFoldDB" id="A0AAN9VVX5"/>
<protein>
    <submittedName>
        <fullName evidence="2">Uncharacterized protein</fullName>
    </submittedName>
</protein>
<proteinExistence type="predicted"/>
<name>A0AAN9VVX5_9ORTH</name>
<evidence type="ECO:0000313" key="2">
    <source>
        <dbReference type="EMBL" id="KAK7871268.1"/>
    </source>
</evidence>
<organism evidence="2 3">
    <name type="scientific">Gryllus longicercus</name>
    <dbReference type="NCBI Taxonomy" id="2509291"/>
    <lineage>
        <taxon>Eukaryota</taxon>
        <taxon>Metazoa</taxon>
        <taxon>Ecdysozoa</taxon>
        <taxon>Arthropoda</taxon>
        <taxon>Hexapoda</taxon>
        <taxon>Insecta</taxon>
        <taxon>Pterygota</taxon>
        <taxon>Neoptera</taxon>
        <taxon>Polyneoptera</taxon>
        <taxon>Orthoptera</taxon>
        <taxon>Ensifera</taxon>
        <taxon>Gryllidea</taxon>
        <taxon>Grylloidea</taxon>
        <taxon>Gryllidae</taxon>
        <taxon>Gryllinae</taxon>
        <taxon>Gryllus</taxon>
    </lineage>
</organism>
<comment type="caution">
    <text evidence="2">The sequence shown here is derived from an EMBL/GenBank/DDBJ whole genome shotgun (WGS) entry which is preliminary data.</text>
</comment>
<feature type="compositionally biased region" description="Basic and acidic residues" evidence="1">
    <location>
        <begin position="111"/>
        <end position="122"/>
    </location>
</feature>
<sequence>MPARKGRKPAATEVADAQAKDETAPPSKKRAVSEEKEELDEVEKESEAVSEDEASKPKRGRGRPKKAVNDAPKVAKGPRGRPAKQKQENKEDKDENDDKTTKPRKGRGRKTTKEEDVREKNSKSKANGKDQAQLTVEHCKS</sequence>
<evidence type="ECO:0000256" key="1">
    <source>
        <dbReference type="SAM" id="MobiDB-lite"/>
    </source>
</evidence>
<accession>A0AAN9VVX5</accession>